<proteinExistence type="predicted"/>
<reference evidence="1" key="1">
    <citation type="submission" date="2021-08" db="EMBL/GenBank/DDBJ databases">
        <title>The first chromosome-level gecko genome reveals the dynamic sex chromosomes of Neotropical dwarf geckos (Sphaerodactylidae: Sphaerodactylus).</title>
        <authorList>
            <person name="Pinto B.J."/>
            <person name="Keating S.E."/>
            <person name="Gamble T."/>
        </authorList>
    </citation>
    <scope>NUCLEOTIDE SEQUENCE</scope>
    <source>
        <strain evidence="1">TG3544</strain>
    </source>
</reference>
<name>A0ACB8EU07_9SAUR</name>
<gene>
    <name evidence="1" type="ORF">K3G42_003419</name>
</gene>
<dbReference type="EMBL" id="CM037628">
    <property type="protein sequence ID" value="KAH7996267.1"/>
    <property type="molecule type" value="Genomic_DNA"/>
</dbReference>
<comment type="caution">
    <text evidence="1">The sequence shown here is derived from an EMBL/GenBank/DDBJ whole genome shotgun (WGS) entry which is preliminary data.</text>
</comment>
<evidence type="ECO:0000313" key="2">
    <source>
        <dbReference type="Proteomes" id="UP000827872"/>
    </source>
</evidence>
<protein>
    <submittedName>
        <fullName evidence="1">Uncharacterized protein</fullName>
    </submittedName>
</protein>
<organism evidence="1 2">
    <name type="scientific">Sphaerodactylus townsendi</name>
    <dbReference type="NCBI Taxonomy" id="933632"/>
    <lineage>
        <taxon>Eukaryota</taxon>
        <taxon>Metazoa</taxon>
        <taxon>Chordata</taxon>
        <taxon>Craniata</taxon>
        <taxon>Vertebrata</taxon>
        <taxon>Euteleostomi</taxon>
        <taxon>Lepidosauria</taxon>
        <taxon>Squamata</taxon>
        <taxon>Bifurcata</taxon>
        <taxon>Gekkota</taxon>
        <taxon>Sphaerodactylidae</taxon>
        <taxon>Sphaerodactylus</taxon>
    </lineage>
</organism>
<accession>A0ACB8EU07</accession>
<evidence type="ECO:0000313" key="1">
    <source>
        <dbReference type="EMBL" id="KAH7996267.1"/>
    </source>
</evidence>
<dbReference type="Proteomes" id="UP000827872">
    <property type="component" value="Linkage Group LG15"/>
</dbReference>
<keyword evidence="2" id="KW-1185">Reference proteome</keyword>
<sequence>MSISAAHVITPADDVPAIWSGIGVVPKDAGYEKDLKIPTLSFGATMLTRLFSEPSLIPEVQKFSSWADDCDTDERSDKEECKPKACPLDDQNEGPWGSPRRRTT</sequence>